<dbReference type="EMBL" id="VCKW01000038">
    <property type="protein sequence ID" value="TMR03686.1"/>
    <property type="molecule type" value="Genomic_DNA"/>
</dbReference>
<evidence type="ECO:0000313" key="3">
    <source>
        <dbReference type="Proteomes" id="UP000309174"/>
    </source>
</evidence>
<gene>
    <name evidence="2" type="ORF">ETD83_10175</name>
</gene>
<evidence type="ECO:0000256" key="1">
    <source>
        <dbReference type="SAM" id="MobiDB-lite"/>
    </source>
</evidence>
<keyword evidence="3" id="KW-1185">Reference proteome</keyword>
<sequence length="192" mass="21472">MIDWSTVEIEDKHVTALRLLLREGPDAWQRLQDEAMMSDQAAAGYMQMFHAAFSVAVRRKFTPDHSVHEVVRYVAELRIELKKHSNEDLSPRIAENAIRGSLGNAALQKENEALVDEDIKNLEHLMTAESLVLFDVLLTEEKSGEGEVEAYVREATDLARRWVSEKQDAQAEERGSAGEPFSPGTVSEPGPA</sequence>
<proteinExistence type="predicted"/>
<comment type="caution">
    <text evidence="2">The sequence shown here is derived from an EMBL/GenBank/DDBJ whole genome shotgun (WGS) entry which is preliminary data.</text>
</comment>
<evidence type="ECO:0000313" key="2">
    <source>
        <dbReference type="EMBL" id="TMR03686.1"/>
    </source>
</evidence>
<name>A0A5C4JFM2_9ACTN</name>
<reference evidence="2 3" key="1">
    <citation type="submission" date="2019-05" db="EMBL/GenBank/DDBJ databases">
        <title>Draft genome sequence of Actinomadura sp. 14C53.</title>
        <authorList>
            <person name="Saricaoglu S."/>
            <person name="Isik K."/>
        </authorList>
    </citation>
    <scope>NUCLEOTIDE SEQUENCE [LARGE SCALE GENOMIC DNA]</scope>
    <source>
        <strain evidence="2 3">14C53</strain>
    </source>
</reference>
<organism evidence="2 3">
    <name type="scientific">Actinomadura soli</name>
    <dbReference type="NCBI Taxonomy" id="2508997"/>
    <lineage>
        <taxon>Bacteria</taxon>
        <taxon>Bacillati</taxon>
        <taxon>Actinomycetota</taxon>
        <taxon>Actinomycetes</taxon>
        <taxon>Streptosporangiales</taxon>
        <taxon>Thermomonosporaceae</taxon>
        <taxon>Actinomadura</taxon>
    </lineage>
</organism>
<feature type="region of interest" description="Disordered" evidence="1">
    <location>
        <begin position="163"/>
        <end position="192"/>
    </location>
</feature>
<protein>
    <submittedName>
        <fullName evidence="2">Uncharacterized protein</fullName>
    </submittedName>
</protein>
<accession>A0A5C4JFM2</accession>
<dbReference type="Proteomes" id="UP000309174">
    <property type="component" value="Unassembled WGS sequence"/>
</dbReference>
<feature type="compositionally biased region" description="Basic and acidic residues" evidence="1">
    <location>
        <begin position="163"/>
        <end position="176"/>
    </location>
</feature>
<dbReference type="RefSeq" id="WP_138644822.1">
    <property type="nucleotide sequence ID" value="NZ_VCKW01000038.1"/>
</dbReference>
<dbReference type="AlphaFoldDB" id="A0A5C4JFM2"/>